<dbReference type="EMBL" id="PJQD01000011">
    <property type="protein sequence ID" value="POY75783.1"/>
    <property type="molecule type" value="Genomic_DNA"/>
</dbReference>
<dbReference type="STRING" id="741276.A0A2S5BGA8"/>
<dbReference type="InterPro" id="IPR028245">
    <property type="entry name" value="PIL1/LSP1"/>
</dbReference>
<feature type="compositionally biased region" description="Low complexity" evidence="1">
    <location>
        <begin position="906"/>
        <end position="921"/>
    </location>
</feature>
<protein>
    <submittedName>
        <fullName evidence="2">Uncharacterized protein</fullName>
    </submittedName>
</protein>
<feature type="region of interest" description="Disordered" evidence="1">
    <location>
        <begin position="731"/>
        <end position="952"/>
    </location>
</feature>
<dbReference type="GO" id="GO:0006897">
    <property type="term" value="P:endocytosis"/>
    <property type="evidence" value="ECO:0007669"/>
    <property type="project" value="TreeGrafter"/>
</dbReference>
<feature type="region of interest" description="Disordered" evidence="1">
    <location>
        <begin position="575"/>
        <end position="697"/>
    </location>
</feature>
<dbReference type="Proteomes" id="UP000237144">
    <property type="component" value="Unassembled WGS sequence"/>
</dbReference>
<dbReference type="OrthoDB" id="5599269at2759"/>
<dbReference type="Pfam" id="PF13805">
    <property type="entry name" value="Pil1"/>
    <property type="match status" value="1"/>
</dbReference>
<comment type="caution">
    <text evidence="2">The sequence shown here is derived from an EMBL/GenBank/DDBJ whole genome shotgun (WGS) entry which is preliminary data.</text>
</comment>
<dbReference type="Gene3D" id="1.20.1270.60">
    <property type="entry name" value="Arfaptin homology (AH) domain/BAR domain"/>
    <property type="match status" value="1"/>
</dbReference>
<dbReference type="GO" id="GO:0008289">
    <property type="term" value="F:lipid binding"/>
    <property type="evidence" value="ECO:0007669"/>
    <property type="project" value="TreeGrafter"/>
</dbReference>
<sequence length="952" mass="100255">MESFRQKLAHNSRVSLGPRDIKLLQECITTERKLVDQLSPIPMDLVLRPARLPPRVDRATRLAGERDKASHALREWAGAEGPDLNDVVSKVCTLYEYLSKAEMAYAEHNGNYRIRFKEIRSKEESLAGLKKARDSLGGRIEAQDRKVSKMKEENKDLPAQKQRLRDMQQEMVGLEHSVVTEETRLGDFKRAATRAALSLKLGAMLELAEKTVIVAELGKLMVDMLPTDETEAGQPRAYYDGYSRTEELLSEAQRCLQDVVFNPAPITEGFSQHQYGSGGAAGGHALGESVGADAYRSQHGHGDPSSHPRDQFDETGIRPVDPNNDYGAQTPTALYRDEPTYGTYNSPYAEHGQPAQATRYGSAGLGASGPQLQPLPDFRPLSSFQPAGAEDLSTQWSDARQPAYGRSDLPNSTTATASGSVTNSASTPVHDAYSTSASSLGPSGSSWTGASSAALAPPVPDMRSAADRSSLAYMGSEPDYDAATETQPSLIGSDGVEAREAAQAREDAARHHTEGHSEAYDAAISPSVYTRQTHGDSAGPTPTDEFHQELPNAPAAGASPLSPIVEVATPAVTQLASPDPQLGDNQAARHGAADFTSTDYAHVPGPTDETANLPREGELPRPYSSTSTAETPYSAAPSYVTDARSDAAQYGGWDSPRERQTSAERAQAGALSPPNHAPDVPTSPTGGAFEPRPISMRFNGDAAGAAQRRPIQILGTTGDAPLGSKYGDLSVASPGAHSMPRTASDGPNGYSGAVPASPLAGNGEQKRTLPAGAFRRPQPGAAPASPALRQFSASGYQYDGAGAALPPTPGSGSESAAIAQRWRDSSVPTLTPEQQRELEQAGEGELPVSTGTTPSAATPSFDVRPLQVNRARNGTSPGGMGRSGTVPSPYGAAHMRSSSYTGVPAGGESASQPAGAGSAPLPVAPQSYAQQPAVQDGTEDGFGSNRFVTRLD</sequence>
<dbReference type="GO" id="GO:0070941">
    <property type="term" value="P:eisosome assembly"/>
    <property type="evidence" value="ECO:0007669"/>
    <property type="project" value="TreeGrafter"/>
</dbReference>
<dbReference type="GO" id="GO:0036286">
    <property type="term" value="C:eisosome filament"/>
    <property type="evidence" value="ECO:0007669"/>
    <property type="project" value="TreeGrafter"/>
</dbReference>
<keyword evidence="3" id="KW-1185">Reference proteome</keyword>
<name>A0A2S5BGA8_9BASI</name>
<feature type="compositionally biased region" description="Low complexity" evidence="1">
    <location>
        <begin position="434"/>
        <end position="454"/>
    </location>
</feature>
<feature type="compositionally biased region" description="Basic and acidic residues" evidence="1">
    <location>
        <begin position="496"/>
        <end position="519"/>
    </location>
</feature>
<feature type="compositionally biased region" description="Basic and acidic residues" evidence="1">
    <location>
        <begin position="300"/>
        <end position="316"/>
    </location>
</feature>
<dbReference type="AlphaFoldDB" id="A0A2S5BGA8"/>
<organism evidence="2 3">
    <name type="scientific">Rhodotorula taiwanensis</name>
    <dbReference type="NCBI Taxonomy" id="741276"/>
    <lineage>
        <taxon>Eukaryota</taxon>
        <taxon>Fungi</taxon>
        <taxon>Dikarya</taxon>
        <taxon>Basidiomycota</taxon>
        <taxon>Pucciniomycotina</taxon>
        <taxon>Microbotryomycetes</taxon>
        <taxon>Sporidiobolales</taxon>
        <taxon>Sporidiobolaceae</taxon>
        <taxon>Rhodotorula</taxon>
    </lineage>
</organism>
<dbReference type="GO" id="GO:0005886">
    <property type="term" value="C:plasma membrane"/>
    <property type="evidence" value="ECO:0007669"/>
    <property type="project" value="TreeGrafter"/>
</dbReference>
<evidence type="ECO:0000313" key="3">
    <source>
        <dbReference type="Proteomes" id="UP000237144"/>
    </source>
</evidence>
<evidence type="ECO:0000313" key="2">
    <source>
        <dbReference type="EMBL" id="POY75783.1"/>
    </source>
</evidence>
<feature type="compositionally biased region" description="Low complexity" evidence="1">
    <location>
        <begin position="849"/>
        <end position="860"/>
    </location>
</feature>
<accession>A0A2S5BGA8</accession>
<gene>
    <name evidence="2" type="ORF">BMF94_1096</name>
</gene>
<feature type="compositionally biased region" description="Polar residues" evidence="1">
    <location>
        <begin position="409"/>
        <end position="427"/>
    </location>
</feature>
<dbReference type="PANTHER" id="PTHR31962">
    <property type="entry name" value="SPHINGOLIPID LONG CHAIN BASE-RESPONSIVE PROTEIN PIL1"/>
    <property type="match status" value="1"/>
</dbReference>
<feature type="region of interest" description="Disordered" evidence="1">
    <location>
        <begin position="496"/>
        <end position="560"/>
    </location>
</feature>
<dbReference type="InterPro" id="IPR027267">
    <property type="entry name" value="AH/BAR_dom_sf"/>
</dbReference>
<dbReference type="PANTHER" id="PTHR31962:SF6">
    <property type="entry name" value="EISOSOME COMPONENT PIL1-DOMAIN-CONTAINING PROTEIN"/>
    <property type="match status" value="1"/>
</dbReference>
<evidence type="ECO:0000256" key="1">
    <source>
        <dbReference type="SAM" id="MobiDB-lite"/>
    </source>
</evidence>
<proteinExistence type="predicted"/>
<reference evidence="2 3" key="1">
    <citation type="journal article" date="2018" name="Front. Microbiol.">
        <title>Prospects for Fungal Bioremediation of Acidic Radioactive Waste Sites: Characterization and Genome Sequence of Rhodotorula taiwanensis MD1149.</title>
        <authorList>
            <person name="Tkavc R."/>
            <person name="Matrosova V.Y."/>
            <person name="Grichenko O.E."/>
            <person name="Gostincar C."/>
            <person name="Volpe R.P."/>
            <person name="Klimenkova P."/>
            <person name="Gaidamakova E.K."/>
            <person name="Zhou C.E."/>
            <person name="Stewart B.J."/>
            <person name="Lyman M.G."/>
            <person name="Malfatti S.A."/>
            <person name="Rubinfeld B."/>
            <person name="Courtot M."/>
            <person name="Singh J."/>
            <person name="Dalgard C.L."/>
            <person name="Hamilton T."/>
            <person name="Frey K.G."/>
            <person name="Gunde-Cimerman N."/>
            <person name="Dugan L."/>
            <person name="Daly M.J."/>
        </authorList>
    </citation>
    <scope>NUCLEOTIDE SEQUENCE [LARGE SCALE GENOMIC DNA]</scope>
    <source>
        <strain evidence="2 3">MD1149</strain>
    </source>
</reference>
<feature type="region of interest" description="Disordered" evidence="1">
    <location>
        <begin position="294"/>
        <end position="467"/>
    </location>
</feature>